<dbReference type="AlphaFoldDB" id="A0A8E2ANV0"/>
<accession>A0A8E2ANV0</accession>
<evidence type="ECO:0000313" key="2">
    <source>
        <dbReference type="Proteomes" id="UP000250043"/>
    </source>
</evidence>
<keyword evidence="2" id="KW-1185">Reference proteome</keyword>
<name>A0A8E2ANV0_9APHY</name>
<sequence length="123" mass="13717">MHILGLVFTCGLSVELSGSSHCYSLFASGGRRLMPLFQDKNLVSHIACPSTTNVAVRLTCDVRQDSCFFLYRPSSQILPKWLYTILLGARKCNFCVLWASNLGLSLDFKPRTDLSATEQTPRL</sequence>
<evidence type="ECO:0000313" key="1">
    <source>
        <dbReference type="EMBL" id="OCH84037.1"/>
    </source>
</evidence>
<reference evidence="1 2" key="1">
    <citation type="submission" date="2016-07" db="EMBL/GenBank/DDBJ databases">
        <title>Draft genome of the white-rot fungus Obba rivulosa 3A-2.</title>
        <authorList>
            <consortium name="DOE Joint Genome Institute"/>
            <person name="Miettinen O."/>
            <person name="Riley R."/>
            <person name="Acob R."/>
            <person name="Barry K."/>
            <person name="Cullen D."/>
            <person name="De Vries R."/>
            <person name="Hainaut M."/>
            <person name="Hatakka A."/>
            <person name="Henrissat B."/>
            <person name="Hilden K."/>
            <person name="Kuo R."/>
            <person name="Labutti K."/>
            <person name="Lipzen A."/>
            <person name="Makela M.R."/>
            <person name="Sandor L."/>
            <person name="Spatafora J.W."/>
            <person name="Grigoriev I.V."/>
            <person name="Hibbett D.S."/>
        </authorList>
    </citation>
    <scope>NUCLEOTIDE SEQUENCE [LARGE SCALE GENOMIC DNA]</scope>
    <source>
        <strain evidence="1 2">3A-2</strain>
    </source>
</reference>
<organism evidence="1 2">
    <name type="scientific">Obba rivulosa</name>
    <dbReference type="NCBI Taxonomy" id="1052685"/>
    <lineage>
        <taxon>Eukaryota</taxon>
        <taxon>Fungi</taxon>
        <taxon>Dikarya</taxon>
        <taxon>Basidiomycota</taxon>
        <taxon>Agaricomycotina</taxon>
        <taxon>Agaricomycetes</taxon>
        <taxon>Polyporales</taxon>
        <taxon>Gelatoporiaceae</taxon>
        <taxon>Obba</taxon>
    </lineage>
</organism>
<proteinExistence type="predicted"/>
<dbReference type="Proteomes" id="UP000250043">
    <property type="component" value="Unassembled WGS sequence"/>
</dbReference>
<protein>
    <submittedName>
        <fullName evidence="1">Uncharacterized protein</fullName>
    </submittedName>
</protein>
<gene>
    <name evidence="1" type="ORF">OBBRIDRAFT_454440</name>
</gene>
<dbReference type="EMBL" id="KV722736">
    <property type="protein sequence ID" value="OCH84037.1"/>
    <property type="molecule type" value="Genomic_DNA"/>
</dbReference>